<reference evidence="1" key="1">
    <citation type="journal article" date="2006" name="Nature">
        <title>Proteorhodopsin lateral gene transfer between marine planktonic Bacteria and Archaea.</title>
        <authorList>
            <person name="Frigaard N.U."/>
            <person name="Martinez A."/>
            <person name="Mincer T.J."/>
            <person name="DeLong E.F."/>
        </authorList>
    </citation>
    <scope>NUCLEOTIDE SEQUENCE</scope>
</reference>
<accession>Q2Q0C8</accession>
<dbReference type="AlphaFoldDB" id="Q2Q0C8"/>
<protein>
    <submittedName>
        <fullName evidence="1">Uncharacterized protein</fullName>
    </submittedName>
</protein>
<evidence type="ECO:0000313" key="1">
    <source>
        <dbReference type="EMBL" id="ABB83002.1"/>
    </source>
</evidence>
<name>Q2Q0C8_9ZZZZ</name>
<sequence length="79" mass="9633">MVYNQCCAYEIEKATYRDYLKNIVRKYLNKSRNNKKYSAKDIPSIIWFFGTDTEIIFDWFREVYPFFILISAYTCENND</sequence>
<dbReference type="EMBL" id="DQ257435">
    <property type="protein sequence ID" value="ABB83002.1"/>
    <property type="molecule type" value="Genomic_DNA"/>
</dbReference>
<organism evidence="1">
    <name type="scientific">uncultured organism HF10_3D09</name>
    <dbReference type="NCBI Taxonomy" id="357603"/>
    <lineage>
        <taxon>unclassified sequences</taxon>
        <taxon>environmental samples</taxon>
    </lineage>
</organism>
<proteinExistence type="predicted"/>